<dbReference type="Pfam" id="PF13676">
    <property type="entry name" value="TIR_2"/>
    <property type="match status" value="1"/>
</dbReference>
<sequence>MDSILQRPFNILDQLRRQRLLLKVETTKEILNEIVFYLHTTNNRANGLHRLSTVCQEFSSVYMLIPFDNLEIVKHEFFMIIGRTFEMLLAKARLMSMSKEDEQHFYELSYFIVNLCFHKNTEIENFYIGNNEKLNYHDEEEGFNQISYQRIFLTKSFFERFIKLITDDLIINDYPPFHVKYKVAHRLLHLCTELDNIDHNILIDPIINCLKSNFYLDTFKTVDLRQPTYNPKQLFFISECAEFLSRRCWKRRTEISKMLCAPMLEFSRDIFKQHLPILLEGEDLDNNNEYFMKGAKIQTVTLHIKLLNYFALEPTARKYFYLGSQSNNKIISQMIKIISRPSLIESVYANQQLFHADVGLVSYAIILLYNLVFEKKIFYLLRQDSTVLNACSELARTNDLTIQFGSQTLLAVLNQKEIDEINNPSKIAQNYLHYIEYMIDEPEHTYHGVRLNGVLTNLEIIVQNDEVKEEITNDDRGISVLARCTYDKRQEDEVQQTATRILLSISFIGQNAVDKIVDNESLMRYVHRESRSDNMKQSWTNEALLWKTGEEDKFILMQEEKKEKEQLMIQEITPPAVIFEESKAIYQYVRGDYRFNLGDAAISDIYVMISYCEDDIEICQRIYDTLKTNTPYHLAMNKYYMYSASPAAVASTIEKADVVVMCLSNKYRLSTVCRLAAEYIEKRQRPIIPVIIEANYKPTGWLNIAVGARRFIDFTNGDLDVTYNDLIREIADIKSNKN</sequence>
<dbReference type="Gene3D" id="3.40.50.10140">
    <property type="entry name" value="Toll/interleukin-1 receptor homology (TIR) domain"/>
    <property type="match status" value="1"/>
</dbReference>
<comment type="caution">
    <text evidence="2">The sequence shown here is derived from an EMBL/GenBank/DDBJ whole genome shotgun (WGS) entry which is preliminary data.</text>
</comment>
<dbReference type="EMBL" id="CAJNOV010003747">
    <property type="protein sequence ID" value="CAF1152264.1"/>
    <property type="molecule type" value="Genomic_DNA"/>
</dbReference>
<dbReference type="SUPFAM" id="SSF52200">
    <property type="entry name" value="Toll/Interleukin receptor TIR domain"/>
    <property type="match status" value="1"/>
</dbReference>
<name>A0A814SSI1_9BILA</name>
<dbReference type="PANTHER" id="PTHR46270">
    <property type="entry name" value="ARMADILLO-TYPE FOLD-RELATED"/>
    <property type="match status" value="1"/>
</dbReference>
<dbReference type="InterPro" id="IPR035897">
    <property type="entry name" value="Toll_tir_struct_dom_sf"/>
</dbReference>
<accession>A0A814SSI1</accession>
<feature type="domain" description="TIR" evidence="1">
    <location>
        <begin position="607"/>
        <end position="717"/>
    </location>
</feature>
<evidence type="ECO:0000313" key="2">
    <source>
        <dbReference type="EMBL" id="CAF1152264.1"/>
    </source>
</evidence>
<evidence type="ECO:0000313" key="3">
    <source>
        <dbReference type="Proteomes" id="UP000663855"/>
    </source>
</evidence>
<dbReference type="SUPFAM" id="SSF48371">
    <property type="entry name" value="ARM repeat"/>
    <property type="match status" value="1"/>
</dbReference>
<organism evidence="2 3">
    <name type="scientific">Rotaria magnacalcarata</name>
    <dbReference type="NCBI Taxonomy" id="392030"/>
    <lineage>
        <taxon>Eukaryota</taxon>
        <taxon>Metazoa</taxon>
        <taxon>Spiralia</taxon>
        <taxon>Gnathifera</taxon>
        <taxon>Rotifera</taxon>
        <taxon>Eurotatoria</taxon>
        <taxon>Bdelloidea</taxon>
        <taxon>Philodinida</taxon>
        <taxon>Philodinidae</taxon>
        <taxon>Rotaria</taxon>
    </lineage>
</organism>
<evidence type="ECO:0000259" key="1">
    <source>
        <dbReference type="Pfam" id="PF13676"/>
    </source>
</evidence>
<dbReference type="InterPro" id="IPR000157">
    <property type="entry name" value="TIR_dom"/>
</dbReference>
<dbReference type="Proteomes" id="UP000663855">
    <property type="component" value="Unassembled WGS sequence"/>
</dbReference>
<protein>
    <recommendedName>
        <fullName evidence="1">TIR domain-containing protein</fullName>
    </recommendedName>
</protein>
<dbReference type="InterPro" id="IPR016024">
    <property type="entry name" value="ARM-type_fold"/>
</dbReference>
<proteinExistence type="predicted"/>
<dbReference type="PANTHER" id="PTHR46270:SF2">
    <property type="entry name" value="TIR DOMAIN-CONTAINING PROTEIN"/>
    <property type="match status" value="1"/>
</dbReference>
<dbReference type="AlphaFoldDB" id="A0A814SSI1"/>
<gene>
    <name evidence="2" type="ORF">CJN711_LOCUS9586</name>
</gene>
<dbReference type="GO" id="GO:0007165">
    <property type="term" value="P:signal transduction"/>
    <property type="evidence" value="ECO:0007669"/>
    <property type="project" value="InterPro"/>
</dbReference>
<reference evidence="2" key="1">
    <citation type="submission" date="2021-02" db="EMBL/GenBank/DDBJ databases">
        <authorList>
            <person name="Nowell W R."/>
        </authorList>
    </citation>
    <scope>NUCLEOTIDE SEQUENCE</scope>
</reference>